<accession>A0ACC3MPC3</accession>
<evidence type="ECO:0000313" key="1">
    <source>
        <dbReference type="EMBL" id="KAK3699349.1"/>
    </source>
</evidence>
<comment type="caution">
    <text evidence="1">The sequence shown here is derived from an EMBL/GenBank/DDBJ whole genome shotgun (WGS) entry which is preliminary data.</text>
</comment>
<sequence length="137" mass="15513">MAESQLRDYVKTNASQKETWQTIDMYERYGRLRDEIDALLDFTTKFRMQGWNLLVREWGETFETSLNNLDVELFQRCALFNGADHTAKDLERIFTLSAARAAPLSARTPGSVGVKKSVMGLLKGSLPNFRMLLGSSG</sequence>
<gene>
    <name evidence="1" type="ORF">LTR37_016501</name>
</gene>
<evidence type="ECO:0000313" key="2">
    <source>
        <dbReference type="Proteomes" id="UP001281147"/>
    </source>
</evidence>
<name>A0ACC3MPC3_9PEZI</name>
<protein>
    <submittedName>
        <fullName evidence="1">Uncharacterized protein</fullName>
    </submittedName>
</protein>
<dbReference type="Proteomes" id="UP001281147">
    <property type="component" value="Unassembled WGS sequence"/>
</dbReference>
<reference evidence="1" key="1">
    <citation type="submission" date="2023-07" db="EMBL/GenBank/DDBJ databases">
        <title>Black Yeasts Isolated from many extreme environments.</title>
        <authorList>
            <person name="Coleine C."/>
            <person name="Stajich J.E."/>
            <person name="Selbmann L."/>
        </authorList>
    </citation>
    <scope>NUCLEOTIDE SEQUENCE</scope>
    <source>
        <strain evidence="1">CCFEE 5714</strain>
    </source>
</reference>
<organism evidence="1 2">
    <name type="scientific">Vermiconidia calcicola</name>
    <dbReference type="NCBI Taxonomy" id="1690605"/>
    <lineage>
        <taxon>Eukaryota</taxon>
        <taxon>Fungi</taxon>
        <taxon>Dikarya</taxon>
        <taxon>Ascomycota</taxon>
        <taxon>Pezizomycotina</taxon>
        <taxon>Dothideomycetes</taxon>
        <taxon>Dothideomycetidae</taxon>
        <taxon>Mycosphaerellales</taxon>
        <taxon>Extremaceae</taxon>
        <taxon>Vermiconidia</taxon>
    </lineage>
</organism>
<dbReference type="EMBL" id="JAUTXU010000198">
    <property type="protein sequence ID" value="KAK3699349.1"/>
    <property type="molecule type" value="Genomic_DNA"/>
</dbReference>
<keyword evidence="2" id="KW-1185">Reference proteome</keyword>
<proteinExistence type="predicted"/>